<dbReference type="GO" id="GO:0034040">
    <property type="term" value="F:ATPase-coupled lipid transmembrane transporter activity"/>
    <property type="evidence" value="ECO:0007669"/>
    <property type="project" value="TreeGrafter"/>
</dbReference>
<evidence type="ECO:0000256" key="5">
    <source>
        <dbReference type="ARBA" id="ARBA00022741"/>
    </source>
</evidence>
<evidence type="ECO:0000313" key="13">
    <source>
        <dbReference type="Proteomes" id="UP000646365"/>
    </source>
</evidence>
<dbReference type="InterPro" id="IPR011527">
    <property type="entry name" value="ABC1_TM_dom"/>
</dbReference>
<evidence type="ECO:0000259" key="10">
    <source>
        <dbReference type="PROSITE" id="PS50893"/>
    </source>
</evidence>
<keyword evidence="5" id="KW-0547">Nucleotide-binding</keyword>
<feature type="transmembrane region" description="Helical" evidence="9">
    <location>
        <begin position="33"/>
        <end position="57"/>
    </location>
</feature>
<comment type="subcellular location">
    <subcellularLocation>
        <location evidence="1">Cell membrane</location>
        <topology evidence="1">Multi-pass membrane protein</topology>
    </subcellularLocation>
</comment>
<dbReference type="InterPro" id="IPR036640">
    <property type="entry name" value="ABC1_TM_sf"/>
</dbReference>
<reference evidence="12" key="2">
    <citation type="submission" date="2020-09" db="EMBL/GenBank/DDBJ databases">
        <authorList>
            <person name="Sun Q."/>
            <person name="Zhou Y."/>
        </authorList>
    </citation>
    <scope>NUCLEOTIDE SEQUENCE</scope>
    <source>
        <strain evidence="12">CGMCC 1.15725</strain>
    </source>
</reference>
<dbReference type="Gene3D" id="1.20.1560.10">
    <property type="entry name" value="ABC transporter type 1, transmembrane domain"/>
    <property type="match status" value="1"/>
</dbReference>
<evidence type="ECO:0000256" key="7">
    <source>
        <dbReference type="ARBA" id="ARBA00022989"/>
    </source>
</evidence>
<dbReference type="PROSITE" id="PS50929">
    <property type="entry name" value="ABC_TM1F"/>
    <property type="match status" value="1"/>
</dbReference>
<dbReference type="InterPro" id="IPR003593">
    <property type="entry name" value="AAA+_ATPase"/>
</dbReference>
<evidence type="ECO:0000256" key="9">
    <source>
        <dbReference type="SAM" id="Phobius"/>
    </source>
</evidence>
<evidence type="ECO:0000256" key="3">
    <source>
        <dbReference type="ARBA" id="ARBA00022475"/>
    </source>
</evidence>
<dbReference type="PANTHER" id="PTHR24221">
    <property type="entry name" value="ATP-BINDING CASSETTE SUB-FAMILY B"/>
    <property type="match status" value="1"/>
</dbReference>
<dbReference type="Pfam" id="PF00005">
    <property type="entry name" value="ABC_tran"/>
    <property type="match status" value="1"/>
</dbReference>
<keyword evidence="13" id="KW-1185">Reference proteome</keyword>
<evidence type="ECO:0000256" key="6">
    <source>
        <dbReference type="ARBA" id="ARBA00022840"/>
    </source>
</evidence>
<sequence>MTADNPTAPSPFSGADAAVGKSLRLLVRLYPRWALPAVLLLGVLSYCIEGLGISLFVPLIQALQQAPADGLQGGILGRILAPLAHMDADARLMAIGGFIFGTTIVKNLITYGNALLHAFLNSRITHKLRTSIVRQLLSLSHAYIDGKQSGQLMNTLATETWRTADALSAFMSLLISISAVGVFSVLLLVISWRLTLIVAVSTAVISLVTRFATAGVKRLGQEAVEANKGLATRMWELFGGMKVIRAFGREAYERERFEVASRQVRDTFFRLDMLSAMTHPVHEVLSVLVLLGIILHAVMADRSSLPLLIAFSMILFRLQPQARYIGSAWVALSAAAGSVRDVMWLLDTADKSYIRSGRTTIRRLERAISFENVSFRYPGSDARALHGVSLEIEAGRTTALVGPSGAGKTTLVNLICRFYDADAGEIRVDDHRISDLDLDGWRGRIGIVSQDIYMFGATVAENIAYGSPEADRAAIEAAARLADADAFIQRLPAGYDTRIGDGGISLSGGQRQRLALARAIIRDPEILILDEATNALDSLSEHLIRDALDHFGRDRTVVVIAHRLSTIERADRIVVLDHGQIAEEGDLETLVAKAGLFHRMYRLQHSPSLSVR</sequence>
<dbReference type="SMART" id="SM00382">
    <property type="entry name" value="AAA"/>
    <property type="match status" value="1"/>
</dbReference>
<feature type="domain" description="ABC transporter" evidence="10">
    <location>
        <begin position="368"/>
        <end position="603"/>
    </location>
</feature>
<evidence type="ECO:0000259" key="11">
    <source>
        <dbReference type="PROSITE" id="PS50929"/>
    </source>
</evidence>
<name>A0A8J3E1K9_9PROT</name>
<dbReference type="EMBL" id="BMJQ01000001">
    <property type="protein sequence ID" value="GGF01947.1"/>
    <property type="molecule type" value="Genomic_DNA"/>
</dbReference>
<dbReference type="InterPro" id="IPR017871">
    <property type="entry name" value="ABC_transporter-like_CS"/>
</dbReference>
<evidence type="ECO:0000256" key="2">
    <source>
        <dbReference type="ARBA" id="ARBA00022448"/>
    </source>
</evidence>
<dbReference type="GO" id="GO:0005886">
    <property type="term" value="C:plasma membrane"/>
    <property type="evidence" value="ECO:0007669"/>
    <property type="project" value="UniProtKB-SubCell"/>
</dbReference>
<dbReference type="SUPFAM" id="SSF52540">
    <property type="entry name" value="P-loop containing nucleoside triphosphate hydrolases"/>
    <property type="match status" value="1"/>
</dbReference>
<feature type="transmembrane region" description="Helical" evidence="9">
    <location>
        <begin position="280"/>
        <end position="299"/>
    </location>
</feature>
<dbReference type="PANTHER" id="PTHR24221:SF654">
    <property type="entry name" value="ATP-BINDING CASSETTE SUB-FAMILY B MEMBER 6"/>
    <property type="match status" value="1"/>
</dbReference>
<gene>
    <name evidence="12" type="ORF">GCM10011611_04310</name>
</gene>
<evidence type="ECO:0000256" key="8">
    <source>
        <dbReference type="ARBA" id="ARBA00023136"/>
    </source>
</evidence>
<dbReference type="InterPro" id="IPR003439">
    <property type="entry name" value="ABC_transporter-like_ATP-bd"/>
</dbReference>
<dbReference type="InterPro" id="IPR039421">
    <property type="entry name" value="Type_1_exporter"/>
</dbReference>
<evidence type="ECO:0000256" key="1">
    <source>
        <dbReference type="ARBA" id="ARBA00004651"/>
    </source>
</evidence>
<keyword evidence="7 9" id="KW-1133">Transmembrane helix</keyword>
<dbReference type="GO" id="GO:0140359">
    <property type="term" value="F:ABC-type transporter activity"/>
    <property type="evidence" value="ECO:0007669"/>
    <property type="project" value="InterPro"/>
</dbReference>
<reference evidence="12" key="1">
    <citation type="journal article" date="2014" name="Int. J. Syst. Evol. Microbiol.">
        <title>Complete genome sequence of Corynebacterium casei LMG S-19264T (=DSM 44701T), isolated from a smear-ripened cheese.</title>
        <authorList>
            <consortium name="US DOE Joint Genome Institute (JGI-PGF)"/>
            <person name="Walter F."/>
            <person name="Albersmeier A."/>
            <person name="Kalinowski J."/>
            <person name="Ruckert C."/>
        </authorList>
    </citation>
    <scope>NUCLEOTIDE SEQUENCE</scope>
    <source>
        <strain evidence="12">CGMCC 1.15725</strain>
    </source>
</reference>
<dbReference type="PROSITE" id="PS00211">
    <property type="entry name" value="ABC_TRANSPORTER_1"/>
    <property type="match status" value="1"/>
</dbReference>
<feature type="transmembrane region" description="Helical" evidence="9">
    <location>
        <begin position="169"/>
        <end position="190"/>
    </location>
</feature>
<dbReference type="InterPro" id="IPR027417">
    <property type="entry name" value="P-loop_NTPase"/>
</dbReference>
<dbReference type="GO" id="GO:0016887">
    <property type="term" value="F:ATP hydrolysis activity"/>
    <property type="evidence" value="ECO:0007669"/>
    <property type="project" value="InterPro"/>
</dbReference>
<dbReference type="Gene3D" id="3.40.50.300">
    <property type="entry name" value="P-loop containing nucleotide triphosphate hydrolases"/>
    <property type="match status" value="1"/>
</dbReference>
<keyword evidence="4 9" id="KW-0812">Transmembrane</keyword>
<dbReference type="PROSITE" id="PS50893">
    <property type="entry name" value="ABC_TRANSPORTER_2"/>
    <property type="match status" value="1"/>
</dbReference>
<dbReference type="GO" id="GO:0005524">
    <property type="term" value="F:ATP binding"/>
    <property type="evidence" value="ECO:0007669"/>
    <property type="project" value="UniProtKB-KW"/>
</dbReference>
<keyword evidence="3" id="KW-1003">Cell membrane</keyword>
<dbReference type="RefSeq" id="WP_189041960.1">
    <property type="nucleotide sequence ID" value="NZ_BMJQ01000001.1"/>
</dbReference>
<keyword evidence="6 12" id="KW-0067">ATP-binding</keyword>
<comment type="caution">
    <text evidence="12">The sequence shown here is derived from an EMBL/GenBank/DDBJ whole genome shotgun (WGS) entry which is preliminary data.</text>
</comment>
<evidence type="ECO:0000256" key="4">
    <source>
        <dbReference type="ARBA" id="ARBA00022692"/>
    </source>
</evidence>
<dbReference type="Pfam" id="PF00664">
    <property type="entry name" value="ABC_membrane"/>
    <property type="match status" value="1"/>
</dbReference>
<dbReference type="FunFam" id="3.40.50.300:FF:000221">
    <property type="entry name" value="Multidrug ABC transporter ATP-binding protein"/>
    <property type="match status" value="1"/>
</dbReference>
<dbReference type="Proteomes" id="UP000646365">
    <property type="component" value="Unassembled WGS sequence"/>
</dbReference>
<dbReference type="AlphaFoldDB" id="A0A8J3E1K9"/>
<dbReference type="SUPFAM" id="SSF90123">
    <property type="entry name" value="ABC transporter transmembrane region"/>
    <property type="match status" value="1"/>
</dbReference>
<organism evidence="12 13">
    <name type="scientific">Aliidongia dinghuensis</name>
    <dbReference type="NCBI Taxonomy" id="1867774"/>
    <lineage>
        <taxon>Bacteria</taxon>
        <taxon>Pseudomonadati</taxon>
        <taxon>Pseudomonadota</taxon>
        <taxon>Alphaproteobacteria</taxon>
        <taxon>Rhodospirillales</taxon>
        <taxon>Dongiaceae</taxon>
        <taxon>Aliidongia</taxon>
    </lineage>
</organism>
<keyword evidence="2" id="KW-0813">Transport</keyword>
<feature type="domain" description="ABC transmembrane type-1" evidence="11">
    <location>
        <begin position="37"/>
        <end position="334"/>
    </location>
</feature>
<feature type="transmembrane region" description="Helical" evidence="9">
    <location>
        <begin position="196"/>
        <end position="213"/>
    </location>
</feature>
<proteinExistence type="predicted"/>
<keyword evidence="8 9" id="KW-0472">Membrane</keyword>
<evidence type="ECO:0000313" key="12">
    <source>
        <dbReference type="EMBL" id="GGF01947.1"/>
    </source>
</evidence>
<protein>
    <submittedName>
        <fullName evidence="12">ABC transporter ATP-binding protein</fullName>
    </submittedName>
</protein>
<accession>A0A8J3E1K9</accession>